<gene>
    <name evidence="17" type="primary">LOC103009206</name>
</gene>
<dbReference type="InterPro" id="IPR002928">
    <property type="entry name" value="Myosin_tail"/>
</dbReference>
<feature type="region of interest" description="Disordered" evidence="13">
    <location>
        <begin position="1"/>
        <end position="36"/>
    </location>
</feature>
<dbReference type="PROSITE" id="PS51456">
    <property type="entry name" value="MYOSIN_MOTOR"/>
    <property type="match status" value="1"/>
</dbReference>
<dbReference type="PANTHER" id="PTHR45615">
    <property type="entry name" value="MYOSIN HEAVY CHAIN, NON-MUSCLE"/>
    <property type="match status" value="1"/>
</dbReference>
<name>A0ABM3T064_BALAC</name>
<dbReference type="InterPro" id="IPR001609">
    <property type="entry name" value="Myosin_head_motor_dom-like"/>
</dbReference>
<feature type="region of interest" description="Actin-binding" evidence="11">
    <location>
        <begin position="658"/>
        <end position="680"/>
    </location>
</feature>
<keyword evidence="6" id="KW-0112">Calmodulin-binding</keyword>
<proteinExistence type="inferred from homology"/>
<evidence type="ECO:0000256" key="3">
    <source>
        <dbReference type="ARBA" id="ARBA00022553"/>
    </source>
</evidence>
<organism evidence="16 17">
    <name type="scientific">Balaenoptera acutorostrata</name>
    <name type="common">Common minke whale</name>
    <name type="synonym">Balaena rostrata</name>
    <dbReference type="NCBI Taxonomy" id="9767"/>
    <lineage>
        <taxon>Eukaryota</taxon>
        <taxon>Metazoa</taxon>
        <taxon>Chordata</taxon>
        <taxon>Craniata</taxon>
        <taxon>Vertebrata</taxon>
        <taxon>Euteleostomi</taxon>
        <taxon>Mammalia</taxon>
        <taxon>Eutheria</taxon>
        <taxon>Laurasiatheria</taxon>
        <taxon>Artiodactyla</taxon>
        <taxon>Whippomorpha</taxon>
        <taxon>Cetacea</taxon>
        <taxon>Mysticeti</taxon>
        <taxon>Balaenopteridae</taxon>
        <taxon>Balaenoptera</taxon>
    </lineage>
</organism>
<keyword evidence="3" id="KW-0597">Phosphoprotein</keyword>
<evidence type="ECO:0000313" key="17">
    <source>
        <dbReference type="RefSeq" id="XP_057395494.1"/>
    </source>
</evidence>
<dbReference type="Gene3D" id="1.20.5.4820">
    <property type="match status" value="1"/>
</dbReference>
<evidence type="ECO:0000256" key="5">
    <source>
        <dbReference type="ARBA" id="ARBA00022840"/>
    </source>
</evidence>
<dbReference type="Gene3D" id="1.10.10.820">
    <property type="match status" value="1"/>
</dbReference>
<keyword evidence="2" id="KW-0488">Methylation</keyword>
<dbReference type="InterPro" id="IPR027417">
    <property type="entry name" value="P-loop_NTPase"/>
</dbReference>
<dbReference type="Pfam" id="PF02736">
    <property type="entry name" value="Myosin_N"/>
    <property type="match status" value="1"/>
</dbReference>
<keyword evidence="9" id="KW-0505">Motor protein</keyword>
<evidence type="ECO:0000256" key="11">
    <source>
        <dbReference type="PROSITE-ProRule" id="PRU00782"/>
    </source>
</evidence>
<dbReference type="Gene3D" id="1.20.120.720">
    <property type="entry name" value="Myosin VI head, motor domain, U50 subdomain"/>
    <property type="match status" value="1"/>
</dbReference>
<dbReference type="Gene3D" id="1.20.5.370">
    <property type="match status" value="5"/>
</dbReference>
<evidence type="ECO:0000256" key="10">
    <source>
        <dbReference type="ARBA" id="ARBA00023203"/>
    </source>
</evidence>
<evidence type="ECO:0000313" key="16">
    <source>
        <dbReference type="Proteomes" id="UP001652580"/>
    </source>
</evidence>
<comment type="similarity">
    <text evidence="1 11">Belongs to the TRAFAC class myosin-kinesin ATPase superfamily. Myosin family.</text>
</comment>
<feature type="coiled-coil region" evidence="12">
    <location>
        <begin position="857"/>
        <end position="1925"/>
    </location>
</feature>
<dbReference type="PROSITE" id="PS50096">
    <property type="entry name" value="IQ"/>
    <property type="match status" value="1"/>
</dbReference>
<dbReference type="InterPro" id="IPR004009">
    <property type="entry name" value="SH3_Myosin"/>
</dbReference>
<dbReference type="Gene3D" id="3.40.850.10">
    <property type="entry name" value="Kinesin motor domain"/>
    <property type="match status" value="1"/>
</dbReference>
<evidence type="ECO:0000256" key="12">
    <source>
        <dbReference type="SAM" id="Coils"/>
    </source>
</evidence>
<feature type="domain" description="Myosin motor" evidence="14">
    <location>
        <begin position="86"/>
        <end position="781"/>
    </location>
</feature>
<dbReference type="PANTHER" id="PTHR45615:SF2">
    <property type="entry name" value="MYOSIN-1"/>
    <property type="match status" value="1"/>
</dbReference>
<keyword evidence="4" id="KW-0547">Nucleotide-binding</keyword>
<reference evidence="17" key="1">
    <citation type="submission" date="2025-08" db="UniProtKB">
        <authorList>
            <consortium name="RefSeq"/>
        </authorList>
    </citation>
    <scope>IDENTIFICATION</scope>
</reference>
<comment type="caution">
    <text evidence="11">Lacks conserved residue(s) required for the propagation of feature annotation.</text>
</comment>
<dbReference type="Pfam" id="PF01576">
    <property type="entry name" value="Myosin_tail_1"/>
    <property type="match status" value="1"/>
</dbReference>
<evidence type="ECO:0000256" key="9">
    <source>
        <dbReference type="ARBA" id="ARBA00023175"/>
    </source>
</evidence>
<dbReference type="InterPro" id="IPR008989">
    <property type="entry name" value="Myosin_S1_N"/>
</dbReference>
<dbReference type="GeneID" id="103009206"/>
<keyword evidence="7 12" id="KW-0175">Coiled coil</keyword>
<dbReference type="Proteomes" id="UP001652580">
    <property type="component" value="Unplaced"/>
</dbReference>
<evidence type="ECO:0000256" key="1">
    <source>
        <dbReference type="ARBA" id="ARBA00008314"/>
    </source>
</evidence>
<dbReference type="Pfam" id="PF00063">
    <property type="entry name" value="Myosin_head"/>
    <property type="match status" value="1"/>
</dbReference>
<dbReference type="PRINTS" id="PR00193">
    <property type="entry name" value="MYOSINHEAVY"/>
</dbReference>
<keyword evidence="10 11" id="KW-0009">Actin-binding</keyword>
<dbReference type="Gene3D" id="1.20.58.530">
    <property type="match status" value="1"/>
</dbReference>
<dbReference type="Gene3D" id="2.30.30.360">
    <property type="entry name" value="Myosin S1 fragment, N-terminal"/>
    <property type="match status" value="1"/>
</dbReference>
<sequence>MSSDAEMAISGEAAPYPRMPEKQRTEAQNRPFDAKNTNYVVDPKESYVKATLQSTEGGKVTAKTEAGDIVTVTEDEVFPMNPPKFDKIEDMVMMTHLHEPAVLYNLKERYTAWMIYAYSGLFCVTVNPYKWLPVYNPEVVAAYRGKKRQEAPPHIFSMSGNAISFFLLDGENQSILITRESGAGKTVNTKCVIQYFATTAVTGEKRKEEPTPGKMQGSLEDKITNANPPLEACGNAKTVKNDNSSRFGKCIRIHFLSTGRLASADIETYLLEKSRVTFQQKAERSYHIFYQLRSNKKPELVEMLMITTNPHDYAFVSQGEIKVTSINDAEELSATDSTIDIVGFSSEEKVSIFKFTGAVTHYGNMKFKQKQREEQAEPDGTEVAEKAASLQGLNSADLLQALCYPKVKVGNEYVTKGQSVQQVYNEVGALAKAVYEKMFLWMVTRINEQLDTKQPRQFFIGVLDIAGFEVFHLNSLEQLCINFTNEKLQQFFNHHVFVLEQEEYKKEGIEWTFIDVGKDMDACADILEKPMGIFSILEEECMFPKATDTSFKNKLYEQHLGKSPCFLKPKAVKGRAEAHSSLVHYAGTANCNITGWLHKNRDPLNESVVGLYQNSTVKILAFFFSEQTSEAEGGGAKKGGKKKGSSFQTMSAVFRENVGKLMTGLRSTHPHFVRCIVPSVTKTPGFMDNELVLNQLRCNGVLAGIRVFSKGLPSRILHADFIYRYKLLNASAIPEGQFTDGKDASEKLLGSLDIDHTKYKCGLTKVFFKAGFLGVLEEMRENKVAQLVIQTQARCRGFLARVEYQKMEEQREPIFCIQYNIRVFMNVKDWPWMKLYFKIKVLLKSAKTEETPTPKGDEETKEKLDQSSAKLKELEEKIEILIEKEKNDLQLQVQSEADRLADAEDRCNQLIKTKIQLEAKIKKVTERAENEEQIHAELTARKRKLEDKCSELKKDIDDLQATLVKVEKEKHATENKVKSLTEEMAGLDEVIAKLTREKKALQEAHQQTLDDLQAEEDKVNTLNKAKAKLEQQVDDLEGSLEQEKKLRMDLQRAKRKLEGDLKLAQESTMDIENDKQQLDEKLKKKEFEMSRLQSKIEDEQALGIQLQKKIKELQARIEELEEEIEAERASRAKAERQHSDLSRELEEISEWLEEAGGATSVQIEMNKKRETELQKMRRDLEEATLQHEATVATLRKKHADSVAELGEQIDNLQRVKQKLEKEKSELKMETDDLASNRQTVSKAKGNLEKMCCALEDQVSELKAKEEEQQRLINDLTAQRARLQTESGEYSRQLDEKDSLVSQLSRGKQAFTQQTEELKRQLEEEIKAKNALAHALQSARHDCDLLREQYEEEQEAKAELRRSMSKANIEVAQWRIKYEMDAIQRTEELEEAKKKLAQRLKDAEEHVEAVNAKCASLEKTNQRLQNEVEDLMIDVERTNAACAALDKKQRNFDKLLSEWKQKYEETRAELEASQKESRALSTELFKVKNAYEESLDQLETLKRENKNLQQEISALTEQIAEGGKRINELEKIKKQVEQEKSEIQAALEEAEASLEHEEGKILRIQLELNQVKSEGDRKIAEKDEEIDQLKRNHIRVVETMQSMLDAEIRSRNDAIRLKKKMEGDLNEMEIQLNHANRTAAEALKNYRNTQAILKDTQLHLDDALRGQEDLKEQLAMVECRANLLQAEIEELRATLEQTERSRKMAEQELLDASERVQLLHTQNTSLINTKKKLETDISQIQGEMEDIIQEAHNAEEKAEKAITDAAMMAEELKKEQDTSAHLERMKKNLEQTVKDLQRRLDEAEEPALKGGKKQMQKLQARVRELEGEVESEQKRNVETVKGLRKHERRVKELTYQTEEDRKNILRLQDLVDKLQAKVKAYKRQAEEAEEQSNVNLSKFRKLQHELEEAEERADIAESQVNKLRVKSREIHPKIISEE</sequence>
<evidence type="ECO:0000256" key="8">
    <source>
        <dbReference type="ARBA" id="ARBA00023123"/>
    </source>
</evidence>
<evidence type="ECO:0000259" key="15">
    <source>
        <dbReference type="PROSITE" id="PS51844"/>
    </source>
</evidence>
<dbReference type="Gene3D" id="6.10.250.2420">
    <property type="match status" value="1"/>
</dbReference>
<dbReference type="RefSeq" id="XP_057395494.1">
    <property type="nucleotide sequence ID" value="XM_057539511.1"/>
</dbReference>
<dbReference type="InterPro" id="IPR014751">
    <property type="entry name" value="XRCC4-like_C"/>
</dbReference>
<dbReference type="PROSITE" id="PS51844">
    <property type="entry name" value="SH3_LIKE"/>
    <property type="match status" value="1"/>
</dbReference>
<evidence type="ECO:0000256" key="13">
    <source>
        <dbReference type="SAM" id="MobiDB-lite"/>
    </source>
</evidence>
<evidence type="ECO:0000256" key="2">
    <source>
        <dbReference type="ARBA" id="ARBA00022481"/>
    </source>
</evidence>
<evidence type="ECO:0000256" key="7">
    <source>
        <dbReference type="ARBA" id="ARBA00023054"/>
    </source>
</evidence>
<dbReference type="SUPFAM" id="SSF90257">
    <property type="entry name" value="Myosin rod fragments"/>
    <property type="match status" value="4"/>
</dbReference>
<feature type="domain" description="Myosin N-terminal SH3-like" evidence="15">
    <location>
        <begin position="33"/>
        <end position="82"/>
    </location>
</feature>
<evidence type="ECO:0000256" key="6">
    <source>
        <dbReference type="ARBA" id="ARBA00022860"/>
    </source>
</evidence>
<protein>
    <submittedName>
        <fullName evidence="17">LOW QUALITY PROTEIN: myosin-1</fullName>
    </submittedName>
</protein>
<dbReference type="Gene3D" id="1.20.5.340">
    <property type="match status" value="5"/>
</dbReference>
<keyword evidence="16" id="KW-1185">Reference proteome</keyword>
<dbReference type="InterPro" id="IPR036961">
    <property type="entry name" value="Kinesin_motor_dom_sf"/>
</dbReference>
<dbReference type="SMART" id="SM00242">
    <property type="entry name" value="MYSc"/>
    <property type="match status" value="1"/>
</dbReference>
<accession>A0ABM3T064</accession>
<keyword evidence="8 11" id="KW-0518">Myosin</keyword>
<evidence type="ECO:0000256" key="4">
    <source>
        <dbReference type="ARBA" id="ARBA00022741"/>
    </source>
</evidence>
<keyword evidence="5" id="KW-0067">ATP-binding</keyword>
<dbReference type="SUPFAM" id="SSF52540">
    <property type="entry name" value="P-loop containing nucleoside triphosphate hydrolases"/>
    <property type="match status" value="1"/>
</dbReference>
<evidence type="ECO:0000259" key="14">
    <source>
        <dbReference type="PROSITE" id="PS51456"/>
    </source>
</evidence>